<evidence type="ECO:0000256" key="1">
    <source>
        <dbReference type="ARBA" id="ARBA00004328"/>
    </source>
</evidence>
<comment type="subcellular location">
    <subcellularLocation>
        <location evidence="1">Virion</location>
    </subcellularLocation>
</comment>
<dbReference type="Gene3D" id="3.30.380.10">
    <property type="entry name" value="MS2 Viral Coat Protein"/>
    <property type="match status" value="1"/>
</dbReference>
<name>A0A514D8D5_9VIRU</name>
<keyword evidence="3" id="KW-0946">Virion</keyword>
<proteinExistence type="predicted"/>
<dbReference type="GO" id="GO:0019028">
    <property type="term" value="C:viral capsid"/>
    <property type="evidence" value="ECO:0007669"/>
    <property type="project" value="UniProtKB-KW"/>
</dbReference>
<evidence type="ECO:0000256" key="3">
    <source>
        <dbReference type="ARBA" id="ARBA00022844"/>
    </source>
</evidence>
<dbReference type="EMBL" id="MN035078">
    <property type="protein sequence ID" value="QDH89847.1"/>
    <property type="molecule type" value="Genomic_RNA"/>
</dbReference>
<evidence type="ECO:0000313" key="4">
    <source>
        <dbReference type="EMBL" id="QDH89847.1"/>
    </source>
</evidence>
<evidence type="ECO:0000256" key="2">
    <source>
        <dbReference type="ARBA" id="ARBA00022561"/>
    </source>
</evidence>
<reference evidence="4" key="1">
    <citation type="submission" date="2019-05" db="EMBL/GenBank/DDBJ databases">
        <title>Metatranscriptomic reconstruction reveals RNA viruses with the potential to shape carbon cycling in soil.</title>
        <authorList>
            <person name="Starr E.P."/>
            <person name="Nuccio E."/>
            <person name="Pett-Ridge J."/>
            <person name="Banfield J.F."/>
            <person name="Firestone M.K."/>
        </authorList>
    </citation>
    <scope>NUCLEOTIDE SEQUENCE</scope>
    <source>
        <strain evidence="4">H1_Rhizo_27_scaffold_581</strain>
    </source>
</reference>
<protein>
    <submittedName>
        <fullName evidence="4">Uncharacterized protein</fullName>
    </submittedName>
</protein>
<gene>
    <name evidence="4" type="ORF">H1Rhizo27581_000004</name>
</gene>
<sequence>MSLTLTDAAGTPVNRVFTATQSDPDLTIWKDLATNTYPSGAGVATLSVKENAAGTTRVVAKLTLPAMDSVDATIKAFETIGSFEMVFPNRASLQRRKDQKAMLADFLSDAIVTAAVESFTHPTG</sequence>
<dbReference type="InterPro" id="IPR015954">
    <property type="entry name" value="Phage_RNA-type_capsid"/>
</dbReference>
<organism evidence="4">
    <name type="scientific">Leviviridae sp</name>
    <dbReference type="NCBI Taxonomy" id="2027243"/>
    <lineage>
        <taxon>Viruses</taxon>
        <taxon>Riboviria</taxon>
        <taxon>Orthornavirae</taxon>
        <taxon>Lenarviricota</taxon>
        <taxon>Leviviricetes</taxon>
        <taxon>Norzivirales</taxon>
        <taxon>Fiersviridae</taxon>
    </lineage>
</organism>
<accession>A0A514D8D5</accession>
<keyword evidence="2" id="KW-0167">Capsid protein</keyword>